<dbReference type="EC" id="3.2.1.23" evidence="3"/>
<keyword evidence="4" id="KW-0378">Hydrolase</keyword>
<dbReference type="AlphaFoldDB" id="A0A844F492"/>
<proteinExistence type="inferred from homology"/>
<protein>
    <recommendedName>
        <fullName evidence="3">beta-galactosidase</fullName>
        <ecNumber evidence="3">3.2.1.23</ecNumber>
    </recommendedName>
</protein>
<organism evidence="7 8">
    <name type="scientific">Clostridium scindens (strain JCM 10418 / VPI 12708)</name>
    <dbReference type="NCBI Taxonomy" id="29347"/>
    <lineage>
        <taxon>Bacteria</taxon>
        <taxon>Bacillati</taxon>
        <taxon>Bacillota</taxon>
        <taxon>Clostridia</taxon>
        <taxon>Lachnospirales</taxon>
        <taxon>Lachnospiraceae</taxon>
    </lineage>
</organism>
<dbReference type="Proteomes" id="UP000462363">
    <property type="component" value="Unassembled WGS sequence"/>
</dbReference>
<sequence length="126" mass="14862">MQEKFYEKDFDASQFDQVKVPGVWQFYGYASHQYTNIRYPFPFDPPYVPQDNPCGTYIYDFEYKISELAPKAYLLFEGVDSCFYVWINGEYVGYSQVSHSTSEFDVTDVFEEGKNRIAVLVLKWCD</sequence>
<dbReference type="PANTHER" id="PTHR46323">
    <property type="entry name" value="BETA-GALACTOSIDASE"/>
    <property type="match status" value="1"/>
</dbReference>
<name>A0A844F492_CLOSV</name>
<evidence type="ECO:0000256" key="3">
    <source>
        <dbReference type="ARBA" id="ARBA00012756"/>
    </source>
</evidence>
<feature type="domain" description="Glycosyl hydrolases family 2 sugar binding" evidence="6">
    <location>
        <begin position="3"/>
        <end position="126"/>
    </location>
</feature>
<evidence type="ECO:0000259" key="6">
    <source>
        <dbReference type="Pfam" id="PF02837"/>
    </source>
</evidence>
<dbReference type="GO" id="GO:0005990">
    <property type="term" value="P:lactose catabolic process"/>
    <property type="evidence" value="ECO:0007669"/>
    <property type="project" value="TreeGrafter"/>
</dbReference>
<comment type="catalytic activity">
    <reaction evidence="1">
        <text>Hydrolysis of terminal non-reducing beta-D-galactose residues in beta-D-galactosides.</text>
        <dbReference type="EC" id="3.2.1.23"/>
    </reaction>
</comment>
<evidence type="ECO:0000256" key="4">
    <source>
        <dbReference type="ARBA" id="ARBA00022801"/>
    </source>
</evidence>
<comment type="similarity">
    <text evidence="2">Belongs to the glycosyl hydrolase 2 family.</text>
</comment>
<accession>A0A844F492</accession>
<evidence type="ECO:0000313" key="7">
    <source>
        <dbReference type="EMBL" id="MSS39743.1"/>
    </source>
</evidence>
<evidence type="ECO:0000313" key="8">
    <source>
        <dbReference type="Proteomes" id="UP000462363"/>
    </source>
</evidence>
<evidence type="ECO:0000256" key="5">
    <source>
        <dbReference type="ARBA" id="ARBA00023295"/>
    </source>
</evidence>
<reference evidence="7 8" key="1">
    <citation type="submission" date="2019-08" db="EMBL/GenBank/DDBJ databases">
        <title>In-depth cultivation of the pig gut microbiome towards novel bacterial diversity and tailored functional studies.</title>
        <authorList>
            <person name="Wylensek D."/>
            <person name="Hitch T.C.A."/>
            <person name="Clavel T."/>
        </authorList>
    </citation>
    <scope>NUCLEOTIDE SEQUENCE [LARGE SCALE GENOMIC DNA]</scope>
    <source>
        <strain evidence="7 8">BL-389-WT-3D</strain>
    </source>
</reference>
<dbReference type="InterPro" id="IPR050347">
    <property type="entry name" value="Bact_Beta-galactosidase"/>
</dbReference>
<evidence type="ECO:0000256" key="2">
    <source>
        <dbReference type="ARBA" id="ARBA00007401"/>
    </source>
</evidence>
<dbReference type="EMBL" id="VUMB01000008">
    <property type="protein sequence ID" value="MSS39743.1"/>
    <property type="molecule type" value="Genomic_DNA"/>
</dbReference>
<dbReference type="PANTHER" id="PTHR46323:SF2">
    <property type="entry name" value="BETA-GALACTOSIDASE"/>
    <property type="match status" value="1"/>
</dbReference>
<dbReference type="GO" id="GO:0004565">
    <property type="term" value="F:beta-galactosidase activity"/>
    <property type="evidence" value="ECO:0007669"/>
    <property type="project" value="UniProtKB-EC"/>
</dbReference>
<dbReference type="InterPro" id="IPR006104">
    <property type="entry name" value="Glyco_hydro_2_N"/>
</dbReference>
<evidence type="ECO:0000256" key="1">
    <source>
        <dbReference type="ARBA" id="ARBA00001412"/>
    </source>
</evidence>
<dbReference type="InterPro" id="IPR008979">
    <property type="entry name" value="Galactose-bd-like_sf"/>
</dbReference>
<comment type="caution">
    <text evidence="7">The sequence shown here is derived from an EMBL/GenBank/DDBJ whole genome shotgun (WGS) entry which is preliminary data.</text>
</comment>
<gene>
    <name evidence="7" type="ORF">FYJ37_05090</name>
</gene>
<dbReference type="SUPFAM" id="SSF49785">
    <property type="entry name" value="Galactose-binding domain-like"/>
    <property type="match status" value="1"/>
</dbReference>
<dbReference type="GO" id="GO:0009341">
    <property type="term" value="C:beta-galactosidase complex"/>
    <property type="evidence" value="ECO:0007669"/>
    <property type="project" value="TreeGrafter"/>
</dbReference>
<keyword evidence="5" id="KW-0326">Glycosidase</keyword>
<dbReference type="Pfam" id="PF02837">
    <property type="entry name" value="Glyco_hydro_2_N"/>
    <property type="match status" value="1"/>
</dbReference>
<dbReference type="Gene3D" id="2.60.120.260">
    <property type="entry name" value="Galactose-binding domain-like"/>
    <property type="match status" value="1"/>
</dbReference>